<dbReference type="STRING" id="398767.Glov_0117"/>
<dbReference type="NCBIfam" id="NF033592">
    <property type="entry name" value="transpos_IS4_1"/>
    <property type="match status" value="1"/>
</dbReference>
<keyword evidence="2" id="KW-0815">Transposition</keyword>
<dbReference type="AlphaFoldDB" id="B3E228"/>
<dbReference type="Pfam" id="PF01609">
    <property type="entry name" value="DDE_Tnp_1"/>
    <property type="match status" value="1"/>
</dbReference>
<dbReference type="KEGG" id="glo:Glov_0117"/>
<reference evidence="7 8" key="1">
    <citation type="submission" date="2008-05" db="EMBL/GenBank/DDBJ databases">
        <title>Complete sequence of chromosome of Geobacter lovleyi SZ.</title>
        <authorList>
            <consortium name="US DOE Joint Genome Institute"/>
            <person name="Lucas S."/>
            <person name="Copeland A."/>
            <person name="Lapidus A."/>
            <person name="Glavina del Rio T."/>
            <person name="Dalin E."/>
            <person name="Tice H."/>
            <person name="Bruce D."/>
            <person name="Goodwin L."/>
            <person name="Pitluck S."/>
            <person name="Chertkov O."/>
            <person name="Meincke L."/>
            <person name="Brettin T."/>
            <person name="Detter J.C."/>
            <person name="Han C."/>
            <person name="Tapia R."/>
            <person name="Kuske C.R."/>
            <person name="Schmutz J."/>
            <person name="Larimer F."/>
            <person name="Land M."/>
            <person name="Hauser L."/>
            <person name="Kyrpides N."/>
            <person name="Mikhailova N."/>
            <person name="Sung Y."/>
            <person name="Fletcher K.E."/>
            <person name="Ritalahti K.M."/>
            <person name="Loeffler F.E."/>
            <person name="Richardson P."/>
        </authorList>
    </citation>
    <scope>NUCLEOTIDE SEQUENCE [LARGE SCALE GENOMIC DNA]</scope>
    <source>
        <strain evidence="8">ATCC BAA-1151 / DSM 17278 / SZ</strain>
        <strain evidence="7">SZ</strain>
    </source>
</reference>
<keyword evidence="8" id="KW-1185">Reference proteome</keyword>
<dbReference type="EMBL" id="CP001089">
    <property type="protein sequence ID" value="ACD93854.1"/>
    <property type="molecule type" value="Genomic_DNA"/>
</dbReference>
<dbReference type="KEGG" id="glo:Glov_3426"/>
<evidence type="ECO:0000313" key="8">
    <source>
        <dbReference type="Proteomes" id="UP000002420"/>
    </source>
</evidence>
<gene>
    <name evidence="6" type="ordered locus">Glov_0117</name>
    <name evidence="7" type="ordered locus">Glov_3426</name>
</gene>
<dbReference type="GO" id="GO:0006313">
    <property type="term" value="P:DNA transposition"/>
    <property type="evidence" value="ECO:0007669"/>
    <property type="project" value="InterPro"/>
</dbReference>
<keyword evidence="3" id="KW-0238">DNA-binding</keyword>
<comment type="similarity">
    <text evidence="1">Belongs to the transposase 11 family.</text>
</comment>
<dbReference type="InterPro" id="IPR002559">
    <property type="entry name" value="Transposase_11"/>
</dbReference>
<protein>
    <submittedName>
        <fullName evidence="7">Transposase IS4 family protein</fullName>
    </submittedName>
</protein>
<evidence type="ECO:0000256" key="2">
    <source>
        <dbReference type="ARBA" id="ARBA00022578"/>
    </source>
</evidence>
<organism evidence="7 8">
    <name type="scientific">Trichlorobacter lovleyi (strain ATCC BAA-1151 / DSM 17278 / SZ)</name>
    <name type="common">Geobacter lovleyi</name>
    <dbReference type="NCBI Taxonomy" id="398767"/>
    <lineage>
        <taxon>Bacteria</taxon>
        <taxon>Pseudomonadati</taxon>
        <taxon>Thermodesulfobacteriota</taxon>
        <taxon>Desulfuromonadia</taxon>
        <taxon>Geobacterales</taxon>
        <taxon>Geobacteraceae</taxon>
        <taxon>Trichlorobacter</taxon>
    </lineage>
</organism>
<name>B3E228_TRIL1</name>
<dbReference type="EMBL" id="CP001089">
    <property type="protein sequence ID" value="ACD97131.1"/>
    <property type="molecule type" value="Genomic_DNA"/>
</dbReference>
<proteinExistence type="inferred from homology"/>
<evidence type="ECO:0000256" key="3">
    <source>
        <dbReference type="ARBA" id="ARBA00023125"/>
    </source>
</evidence>
<dbReference type="SUPFAM" id="SSF53098">
    <property type="entry name" value="Ribonuclease H-like"/>
    <property type="match status" value="1"/>
</dbReference>
<keyword evidence="4" id="KW-0233">DNA recombination</keyword>
<evidence type="ECO:0000313" key="7">
    <source>
        <dbReference type="EMBL" id="ACD97131.1"/>
    </source>
</evidence>
<dbReference type="GO" id="GO:0004803">
    <property type="term" value="F:transposase activity"/>
    <property type="evidence" value="ECO:0007669"/>
    <property type="project" value="InterPro"/>
</dbReference>
<evidence type="ECO:0000313" key="6">
    <source>
        <dbReference type="EMBL" id="ACD93854.1"/>
    </source>
</evidence>
<dbReference type="InterPro" id="IPR047952">
    <property type="entry name" value="Transpos_IS4"/>
</dbReference>
<feature type="domain" description="Transposase IS4-like" evidence="5">
    <location>
        <begin position="132"/>
        <end position="333"/>
    </location>
</feature>
<evidence type="ECO:0000256" key="4">
    <source>
        <dbReference type="ARBA" id="ARBA00023172"/>
    </source>
</evidence>
<evidence type="ECO:0000256" key="1">
    <source>
        <dbReference type="ARBA" id="ARBA00010075"/>
    </source>
</evidence>
<dbReference type="InterPro" id="IPR012337">
    <property type="entry name" value="RNaseH-like_sf"/>
</dbReference>
<accession>B3E228</accession>
<dbReference type="PANTHER" id="PTHR33258">
    <property type="entry name" value="TRANSPOSASE INSL FOR INSERTION SEQUENCE ELEMENT IS186A-RELATED"/>
    <property type="match status" value="1"/>
</dbReference>
<evidence type="ECO:0000259" key="5">
    <source>
        <dbReference type="Pfam" id="PF01609"/>
    </source>
</evidence>
<dbReference type="HOGENOM" id="CLU_043140_0_2_7"/>
<dbReference type="GO" id="GO:0003677">
    <property type="term" value="F:DNA binding"/>
    <property type="evidence" value="ECO:0007669"/>
    <property type="project" value="UniProtKB-KW"/>
</dbReference>
<dbReference type="Proteomes" id="UP000002420">
    <property type="component" value="Chromosome"/>
</dbReference>
<sequence length="387" mass="44766">MPRHFRPFCRHGKPLVYSRLFKPLVDGLPSLTPLKSRSNRPLTFTFEHQLSSLTWFHLHDHQSGRELLQVLDQDAFAKDHIAPPEGVSRGAFFEAMNTRGVQQLIEMYHYLQGQAKKLLPAAHPEWGDLIGIDGSLIDAMASMQWADYRDGAHKAKVHVGFDLNRGIPEKLFLSAGKADERPFVAKILKSGQTGVMDRYYQCHKNFDEWQEAEKHFVCRIRKATRKTVLKERELLEGSHVFLDVECLLGTKGQNQTEKPVRVIGYKVENKDFYVATDRFDLKAEEIALIYKLRWDIEIFFGWWKQHLKVYHLIARSPNGLMAQIMGGLITYLLLAIYCHEEHQEKVSIQRVRELRIAIHNEIIQMMAEYENDAKTETSTEYPAHASP</sequence>
<dbReference type="OrthoDB" id="5411425at2"/>
<dbReference type="eggNOG" id="COG3385">
    <property type="taxonomic scope" value="Bacteria"/>
</dbReference>
<dbReference type="PANTHER" id="PTHR33258:SF1">
    <property type="entry name" value="TRANSPOSASE INSL FOR INSERTION SEQUENCE ELEMENT IS186A-RELATED"/>
    <property type="match status" value="1"/>
</dbReference>